<organism evidence="1">
    <name type="scientific">Anguilla anguilla</name>
    <name type="common">European freshwater eel</name>
    <name type="synonym">Muraena anguilla</name>
    <dbReference type="NCBI Taxonomy" id="7936"/>
    <lineage>
        <taxon>Eukaryota</taxon>
        <taxon>Metazoa</taxon>
        <taxon>Chordata</taxon>
        <taxon>Craniata</taxon>
        <taxon>Vertebrata</taxon>
        <taxon>Euteleostomi</taxon>
        <taxon>Actinopterygii</taxon>
        <taxon>Neopterygii</taxon>
        <taxon>Teleostei</taxon>
        <taxon>Anguilliformes</taxon>
        <taxon>Anguillidae</taxon>
        <taxon>Anguilla</taxon>
    </lineage>
</organism>
<accession>A0A0E9QKJ8</accession>
<protein>
    <submittedName>
        <fullName evidence="1">Uncharacterized protein</fullName>
    </submittedName>
</protein>
<name>A0A0E9QKJ8_ANGAN</name>
<reference evidence="1" key="2">
    <citation type="journal article" date="2015" name="Fish Shellfish Immunol.">
        <title>Early steps in the European eel (Anguilla anguilla)-Vibrio vulnificus interaction in the gills: Role of the RtxA13 toxin.</title>
        <authorList>
            <person name="Callol A."/>
            <person name="Pajuelo D."/>
            <person name="Ebbesson L."/>
            <person name="Teles M."/>
            <person name="MacKenzie S."/>
            <person name="Amaro C."/>
        </authorList>
    </citation>
    <scope>NUCLEOTIDE SEQUENCE</scope>
</reference>
<dbReference type="AlphaFoldDB" id="A0A0E9QKJ8"/>
<proteinExistence type="predicted"/>
<reference evidence="1" key="1">
    <citation type="submission" date="2014-11" db="EMBL/GenBank/DDBJ databases">
        <authorList>
            <person name="Amaro Gonzalez C."/>
        </authorList>
    </citation>
    <scope>NUCLEOTIDE SEQUENCE</scope>
</reference>
<sequence length="31" mass="3699">MHPSLVLQQLNQVMFYSQSIKNKNEPFQSDF</sequence>
<evidence type="ECO:0000313" key="1">
    <source>
        <dbReference type="EMBL" id="JAH16623.1"/>
    </source>
</evidence>
<dbReference type="EMBL" id="GBXM01091954">
    <property type="protein sequence ID" value="JAH16623.1"/>
    <property type="molecule type" value="Transcribed_RNA"/>
</dbReference>